<name>A0A024GKY5_9STRA</name>
<dbReference type="SMART" id="SM00487">
    <property type="entry name" value="DEXDc"/>
    <property type="match status" value="1"/>
</dbReference>
<dbReference type="GO" id="GO:0005737">
    <property type="term" value="C:cytoplasm"/>
    <property type="evidence" value="ECO:0007669"/>
    <property type="project" value="TreeGrafter"/>
</dbReference>
<dbReference type="Proteomes" id="UP000053237">
    <property type="component" value="Unassembled WGS sequence"/>
</dbReference>
<organism evidence="9 10">
    <name type="scientific">Albugo candida</name>
    <dbReference type="NCBI Taxonomy" id="65357"/>
    <lineage>
        <taxon>Eukaryota</taxon>
        <taxon>Sar</taxon>
        <taxon>Stramenopiles</taxon>
        <taxon>Oomycota</taxon>
        <taxon>Peronosporomycetes</taxon>
        <taxon>Albuginales</taxon>
        <taxon>Albuginaceae</taxon>
        <taxon>Albugo</taxon>
    </lineage>
</organism>
<comment type="caution">
    <text evidence="9">The sequence shown here is derived from an EMBL/GenBank/DDBJ whole genome shotgun (WGS) entry which is preliminary data.</text>
</comment>
<dbReference type="STRING" id="65357.A0A024GKY5"/>
<evidence type="ECO:0000256" key="3">
    <source>
        <dbReference type="ARBA" id="ARBA00022840"/>
    </source>
</evidence>
<dbReference type="InParanoid" id="A0A024GKY5"/>
<dbReference type="GO" id="GO:0003723">
    <property type="term" value="F:RNA binding"/>
    <property type="evidence" value="ECO:0007669"/>
    <property type="project" value="UniProtKB-UniRule"/>
</dbReference>
<dbReference type="InterPro" id="IPR027417">
    <property type="entry name" value="P-loop_NTPase"/>
</dbReference>
<dbReference type="EMBL" id="CAIX01000169">
    <property type="protein sequence ID" value="CCI47398.1"/>
    <property type="molecule type" value="Genomic_DNA"/>
</dbReference>
<gene>
    <name evidence="9" type="ORF">BN9_084050</name>
</gene>
<feature type="region of interest" description="Disordered" evidence="5">
    <location>
        <begin position="214"/>
        <end position="236"/>
    </location>
</feature>
<feature type="domain" description="Dicer dsRNA-binding fold" evidence="8">
    <location>
        <begin position="656"/>
        <end position="752"/>
    </location>
</feature>
<keyword evidence="1" id="KW-0547">Nucleotide-binding</keyword>
<dbReference type="PROSITE" id="PS51192">
    <property type="entry name" value="HELICASE_ATP_BIND_1"/>
    <property type="match status" value="1"/>
</dbReference>
<dbReference type="Pfam" id="PF00271">
    <property type="entry name" value="Helicase_C"/>
    <property type="match status" value="1"/>
</dbReference>
<evidence type="ECO:0000259" key="8">
    <source>
        <dbReference type="PROSITE" id="PS51327"/>
    </source>
</evidence>
<dbReference type="GO" id="GO:0005524">
    <property type="term" value="F:ATP binding"/>
    <property type="evidence" value="ECO:0007669"/>
    <property type="project" value="UniProtKB-KW"/>
</dbReference>
<evidence type="ECO:0000256" key="1">
    <source>
        <dbReference type="ARBA" id="ARBA00022741"/>
    </source>
</evidence>
<keyword evidence="3" id="KW-0067">ATP-binding</keyword>
<reference evidence="9 10" key="1">
    <citation type="submission" date="2012-05" db="EMBL/GenBank/DDBJ databases">
        <title>Recombination and specialization in a pathogen metapopulation.</title>
        <authorList>
            <person name="Gardiner A."/>
            <person name="Kemen E."/>
            <person name="Schultz-Larsen T."/>
            <person name="MacLean D."/>
            <person name="Van Oosterhout C."/>
            <person name="Jones J.D.G."/>
        </authorList>
    </citation>
    <scope>NUCLEOTIDE SEQUENCE [LARGE SCALE GENOMIC DNA]</scope>
    <source>
        <strain evidence="9 10">Ac Nc2</strain>
    </source>
</reference>
<accession>A0A024GKY5</accession>
<keyword evidence="2" id="KW-0378">Hydrolase</keyword>
<feature type="domain" description="Helicase ATP-binding" evidence="6">
    <location>
        <begin position="19"/>
        <end position="190"/>
    </location>
</feature>
<dbReference type="InterPro" id="IPR001650">
    <property type="entry name" value="Helicase_C-like"/>
</dbReference>
<dbReference type="InterPro" id="IPR011545">
    <property type="entry name" value="DEAD/DEAH_box_helicase_dom"/>
</dbReference>
<evidence type="ECO:0000259" key="6">
    <source>
        <dbReference type="PROSITE" id="PS51192"/>
    </source>
</evidence>
<evidence type="ECO:0000256" key="4">
    <source>
        <dbReference type="PROSITE-ProRule" id="PRU00657"/>
    </source>
</evidence>
<evidence type="ECO:0000259" key="7">
    <source>
        <dbReference type="PROSITE" id="PS51194"/>
    </source>
</evidence>
<dbReference type="AlphaFoldDB" id="A0A024GKY5"/>
<dbReference type="PROSITE" id="PS51194">
    <property type="entry name" value="HELICASE_CTER"/>
    <property type="match status" value="1"/>
</dbReference>
<dbReference type="PANTHER" id="PTHR14074">
    <property type="entry name" value="HELICASE WITH DEATH DOMAIN-RELATED"/>
    <property type="match status" value="1"/>
</dbReference>
<dbReference type="PROSITE" id="PS51327">
    <property type="entry name" value="DICER_DSRBF"/>
    <property type="match status" value="1"/>
</dbReference>
<dbReference type="SUPFAM" id="SSF52540">
    <property type="entry name" value="P-loop containing nucleoside triphosphate hydrolases"/>
    <property type="match status" value="1"/>
</dbReference>
<evidence type="ECO:0000313" key="9">
    <source>
        <dbReference type="EMBL" id="CCI47398.1"/>
    </source>
</evidence>
<dbReference type="InterPro" id="IPR014001">
    <property type="entry name" value="Helicase_ATP-bd"/>
</dbReference>
<dbReference type="SMART" id="SM00490">
    <property type="entry name" value="HELICc"/>
    <property type="match status" value="1"/>
</dbReference>
<dbReference type="InterPro" id="IPR005034">
    <property type="entry name" value="Dicer_dimerisation"/>
</dbReference>
<dbReference type="Gene3D" id="3.40.50.300">
    <property type="entry name" value="P-loop containing nucleotide triphosphate hydrolases"/>
    <property type="match status" value="2"/>
</dbReference>
<dbReference type="Pfam" id="PF00270">
    <property type="entry name" value="DEAD"/>
    <property type="match status" value="1"/>
</dbReference>
<dbReference type="PANTHER" id="PTHR14074:SF16">
    <property type="entry name" value="ANTIVIRAL INNATE IMMUNE RESPONSE RECEPTOR RIG-I"/>
    <property type="match status" value="1"/>
</dbReference>
<dbReference type="GO" id="GO:0016891">
    <property type="term" value="F:RNA endonuclease activity producing 5'-phosphomonoesters, hydrolytic mechanism"/>
    <property type="evidence" value="ECO:0007669"/>
    <property type="project" value="InterPro"/>
</dbReference>
<dbReference type="Pfam" id="PF03368">
    <property type="entry name" value="Dicer_dimer"/>
    <property type="match status" value="1"/>
</dbReference>
<evidence type="ECO:0000256" key="5">
    <source>
        <dbReference type="SAM" id="MobiDB-lite"/>
    </source>
</evidence>
<dbReference type="Gene3D" id="3.30.160.380">
    <property type="entry name" value="Dicer dimerisation domain"/>
    <property type="match status" value="1"/>
</dbReference>
<keyword evidence="4" id="KW-0694">RNA-binding</keyword>
<evidence type="ECO:0000313" key="10">
    <source>
        <dbReference type="Proteomes" id="UP000053237"/>
    </source>
</evidence>
<dbReference type="InterPro" id="IPR051363">
    <property type="entry name" value="RLR_Helicase"/>
</dbReference>
<proteinExistence type="inferred from homology"/>
<dbReference type="OrthoDB" id="6513042at2759"/>
<comment type="similarity">
    <text evidence="4">Belongs to the helicase family. Dicer subfamily.</text>
</comment>
<evidence type="ECO:0000256" key="2">
    <source>
        <dbReference type="ARBA" id="ARBA00022801"/>
    </source>
</evidence>
<protein>
    <recommendedName>
        <fullName evidence="11">Helicase ATP-binding domain-containing protein</fullName>
    </recommendedName>
</protein>
<sequence>MPEIVSMPDENLRSFQQHILSRARHNNVVMVGDTGIGKTYVAIVLLSQQDYSRNKRAFFMAPTRQLVLQIESKIRLMTTLPVRSYCSSDLDYWDEYQWEQELELHRVFVTTPQVVRAALEKGYISMKNINLLVFDECHHVSKRHPYAHIMKLYDPSAHPDVRPRIFGATACPTQNCAEHLYAEMHKVDLKEAEAILYAAMAPILYEKYPRKVKETTSDPDSNAENTEKESSEGEPFTSNLMADYHEVIKTIKEAKVVEVYQKLLKDGKKKVPLTDEALNAETEKFIRTCIRIHRSVGLWCFYRFVELELERLAVMSSSAFGLPGTVLGWDQDAVTTILMISAERAKCDFACTPKVEKAVEIVKHRLMDRGKFITPEDEDIADDESIPKSPSNCKIVDEVTHENSQDISMQEVGEIVDEELSNTVNENSSNVESASKYSMQGIIFVKTRLECRVLSEYLNDRFKEKELKQEFADIVDENDIVEENTDFMNCDFVGDDDANKFSCILGQMSKTDSAAFALSDMKTVLDRFQQGKTRMLVSTSVSVEGIDFPLCGLIIVMDPVTSPRMLIQLRGRARHNDGAIYYLGEEGDVMDEVNYKSLLVKAEQINAMNFENDRQETLHKQPRSKSVRDLQTCQFVADDCRVAIKNTGAIIDLDSSTSSLHQFCQSLPPLLFDVNFHKLFTIESSTTTYNKVMFRAKVSLPEPLGISGCESGLMPSKSLAKAVAALKACRSLYEHGLLDEKLNSIYRKRKHEEGNINVEFFLKRL</sequence>
<dbReference type="InterPro" id="IPR038248">
    <property type="entry name" value="Dicer_dimer_sf"/>
</dbReference>
<feature type="domain" description="Helicase C-terminal" evidence="7">
    <location>
        <begin position="415"/>
        <end position="626"/>
    </location>
</feature>
<keyword evidence="10" id="KW-1185">Reference proteome</keyword>
<evidence type="ECO:0008006" key="11">
    <source>
        <dbReference type="Google" id="ProtNLM"/>
    </source>
</evidence>